<feature type="signal peptide" evidence="1">
    <location>
        <begin position="1"/>
        <end position="27"/>
    </location>
</feature>
<accession>A0A172ZC15</accession>
<protein>
    <recommendedName>
        <fullName evidence="4">Copper amine oxidase-like N-terminal domain-containing protein</fullName>
    </recommendedName>
</protein>
<proteinExistence type="predicted"/>
<evidence type="ECO:0000256" key="1">
    <source>
        <dbReference type="SAM" id="SignalP"/>
    </source>
</evidence>
<dbReference type="RefSeq" id="WP_060530955.1">
    <property type="nucleotide sequence ID" value="NZ_CP013023.1"/>
</dbReference>
<reference evidence="3" key="1">
    <citation type="submission" date="2015-10" db="EMBL/GenBank/DDBJ databases">
        <title>Genome of Paenibacillus bovis sp. nov.</title>
        <authorList>
            <person name="Wu Z."/>
            <person name="Gao C."/>
            <person name="Liu Z."/>
            <person name="Zheng H."/>
        </authorList>
    </citation>
    <scope>NUCLEOTIDE SEQUENCE [LARGE SCALE GENOMIC DNA]</scope>
    <source>
        <strain evidence="3">BD3526</strain>
    </source>
</reference>
<evidence type="ECO:0000313" key="3">
    <source>
        <dbReference type="Proteomes" id="UP000078148"/>
    </source>
</evidence>
<sequence>MNIKKNIKKWVFLTVILSAICIETVSAARLHSCQTTTTSSPVLVSTIHAEGQEVAPVDPGEPEGLLETIMTDDELGVTIEGALGKDGNYHNLSLHTPMFQCTLPGTQVSNPSYAPLISEADLDGDGQPEIIVNLTYGYGTGAYLNTIQVFRSDGDSVPVEPLSNSVQRQFTTELDKENIQLHVNDQTTTIPLDKFAQPPVANEPNYIHGGDVQQYTVEDNQIHAVYSLQAGTSEFIGELDAVYRYDNGMLRLQPLTLELDEPYRSTADEVK</sequence>
<gene>
    <name evidence="2" type="ORF">AR543_00800</name>
</gene>
<dbReference type="Proteomes" id="UP000078148">
    <property type="component" value="Chromosome"/>
</dbReference>
<organism evidence="2 3">
    <name type="scientific">Paenibacillus bovis</name>
    <dbReference type="NCBI Taxonomy" id="1616788"/>
    <lineage>
        <taxon>Bacteria</taxon>
        <taxon>Bacillati</taxon>
        <taxon>Bacillota</taxon>
        <taxon>Bacilli</taxon>
        <taxon>Bacillales</taxon>
        <taxon>Paenibacillaceae</taxon>
        <taxon>Paenibacillus</taxon>
    </lineage>
</organism>
<keyword evidence="3" id="KW-1185">Reference proteome</keyword>
<dbReference type="OrthoDB" id="2696313at2"/>
<dbReference type="EMBL" id="CP013023">
    <property type="protein sequence ID" value="ANF94710.1"/>
    <property type="molecule type" value="Genomic_DNA"/>
</dbReference>
<evidence type="ECO:0000313" key="2">
    <source>
        <dbReference type="EMBL" id="ANF94710.1"/>
    </source>
</evidence>
<name>A0A172ZC15_9BACL</name>
<reference evidence="2 3" key="2">
    <citation type="journal article" date="2016" name="Int. J. Syst. Evol. Microbiol.">
        <title>Paenibacillus bovis sp. nov., isolated from raw yak (Bos grunniens) milk.</title>
        <authorList>
            <person name="Gao C."/>
            <person name="Han J."/>
            <person name="Liu Z."/>
            <person name="Xu X."/>
            <person name="Hang F."/>
            <person name="Wu Z."/>
        </authorList>
    </citation>
    <scope>NUCLEOTIDE SEQUENCE [LARGE SCALE GENOMIC DNA]</scope>
    <source>
        <strain evidence="2 3">BD3526</strain>
    </source>
</reference>
<keyword evidence="1" id="KW-0732">Signal</keyword>
<dbReference type="AlphaFoldDB" id="A0A172ZC15"/>
<evidence type="ECO:0008006" key="4">
    <source>
        <dbReference type="Google" id="ProtNLM"/>
    </source>
</evidence>
<feature type="chain" id="PRO_5008005721" description="Copper amine oxidase-like N-terminal domain-containing protein" evidence="1">
    <location>
        <begin position="28"/>
        <end position="271"/>
    </location>
</feature>
<dbReference type="KEGG" id="pbv:AR543_00800"/>